<feature type="domain" description="Ig-like" evidence="1">
    <location>
        <begin position="131"/>
        <end position="235"/>
    </location>
</feature>
<evidence type="ECO:0000259" key="1">
    <source>
        <dbReference type="PROSITE" id="PS50835"/>
    </source>
</evidence>
<evidence type="ECO:0000313" key="3">
    <source>
        <dbReference type="Proteomes" id="UP001164746"/>
    </source>
</evidence>
<dbReference type="InterPro" id="IPR013783">
    <property type="entry name" value="Ig-like_fold"/>
</dbReference>
<name>A0ABY7E5C7_MYAAR</name>
<reference evidence="2" key="1">
    <citation type="submission" date="2022-11" db="EMBL/GenBank/DDBJ databases">
        <title>Centuries of genome instability and evolution in soft-shell clam transmissible cancer (bioRxiv).</title>
        <authorList>
            <person name="Hart S.F.M."/>
            <person name="Yonemitsu M.A."/>
            <person name="Giersch R.M."/>
            <person name="Beal B.F."/>
            <person name="Arriagada G."/>
            <person name="Davis B.W."/>
            <person name="Ostrander E.A."/>
            <person name="Goff S.P."/>
            <person name="Metzger M.J."/>
        </authorList>
    </citation>
    <scope>NUCLEOTIDE SEQUENCE</scope>
    <source>
        <strain evidence="2">MELC-2E11</strain>
        <tissue evidence="2">Siphon/mantle</tissue>
    </source>
</reference>
<evidence type="ECO:0000313" key="2">
    <source>
        <dbReference type="EMBL" id="WAR04172.1"/>
    </source>
</evidence>
<organism evidence="2 3">
    <name type="scientific">Mya arenaria</name>
    <name type="common">Soft-shell clam</name>
    <dbReference type="NCBI Taxonomy" id="6604"/>
    <lineage>
        <taxon>Eukaryota</taxon>
        <taxon>Metazoa</taxon>
        <taxon>Spiralia</taxon>
        <taxon>Lophotrochozoa</taxon>
        <taxon>Mollusca</taxon>
        <taxon>Bivalvia</taxon>
        <taxon>Autobranchia</taxon>
        <taxon>Heteroconchia</taxon>
        <taxon>Euheterodonta</taxon>
        <taxon>Imparidentia</taxon>
        <taxon>Neoheterodontei</taxon>
        <taxon>Myida</taxon>
        <taxon>Myoidea</taxon>
        <taxon>Myidae</taxon>
        <taxon>Mya</taxon>
    </lineage>
</organism>
<feature type="non-terminal residue" evidence="2">
    <location>
        <position position="1"/>
    </location>
</feature>
<sequence>HGQVQLNTNGAITAVLGNNTYQLTCTHSGLTESQIQLLSLKLVKDGVHLVVIPPFSFSGANVTVNATMSSRMSVVRFTANNPTTTVTFQFTKCGDEGTYTWVGFYYDPTSGASQVSQTQDITVKALPGFEPVDSVLSYTPNTNIAVGDKVTFTCSGDVGNNPVGVLAWFYFREGEVTPVDESSNAVSTAPQVSRKCSRSRSSTLELTLTRDMYNMVVRCTVQQDRRTSDGEGHITALYKTDT</sequence>
<accession>A0ABY7E5C7</accession>
<gene>
    <name evidence="2" type="ORF">MAR_019541</name>
</gene>
<keyword evidence="3" id="KW-1185">Reference proteome</keyword>
<dbReference type="EMBL" id="CP111016">
    <property type="protein sequence ID" value="WAR04172.1"/>
    <property type="molecule type" value="Genomic_DNA"/>
</dbReference>
<dbReference type="Proteomes" id="UP001164746">
    <property type="component" value="Chromosome 5"/>
</dbReference>
<protein>
    <recommendedName>
        <fullName evidence="1">Ig-like domain-containing protein</fullName>
    </recommendedName>
</protein>
<dbReference type="PROSITE" id="PS50835">
    <property type="entry name" value="IG_LIKE"/>
    <property type="match status" value="1"/>
</dbReference>
<feature type="non-terminal residue" evidence="2">
    <location>
        <position position="242"/>
    </location>
</feature>
<dbReference type="InterPro" id="IPR007110">
    <property type="entry name" value="Ig-like_dom"/>
</dbReference>
<proteinExistence type="predicted"/>
<dbReference type="Gene3D" id="2.60.40.10">
    <property type="entry name" value="Immunoglobulins"/>
    <property type="match status" value="1"/>
</dbReference>